<evidence type="ECO:0008006" key="4">
    <source>
        <dbReference type="Google" id="ProtNLM"/>
    </source>
</evidence>
<keyword evidence="3" id="KW-1185">Reference proteome</keyword>
<dbReference type="OrthoDB" id="5772424at2"/>
<evidence type="ECO:0000313" key="2">
    <source>
        <dbReference type="EMBL" id="AUB85619.1"/>
    </source>
</evidence>
<name>A0A2K8UJH1_9GAMM</name>
<keyword evidence="2" id="KW-0614">Plasmid</keyword>
<evidence type="ECO:0000256" key="1">
    <source>
        <dbReference type="SAM" id="Coils"/>
    </source>
</evidence>
<reference evidence="2 3" key="1">
    <citation type="submission" date="2017-03" db="EMBL/GenBank/DDBJ databases">
        <title>Complete genome sequence of Candidatus 'Thiodictyon syntrophicum' sp. nov. strain Cad16T, a photolithoautotroph purple sulfur bacterium isolated from an alpine meromictic lake.</title>
        <authorList>
            <person name="Luedin S.M."/>
            <person name="Pothier J.F."/>
            <person name="Danza F."/>
            <person name="Storelli N."/>
            <person name="Wittwer M."/>
            <person name="Tonolla M."/>
        </authorList>
    </citation>
    <scope>NUCLEOTIDE SEQUENCE [LARGE SCALE GENOMIC DNA]</scope>
    <source>
        <strain evidence="2 3">Cad16T</strain>
        <plasmid evidence="3">Plasmid pts485</plasmid>
    </source>
</reference>
<keyword evidence="1" id="KW-0175">Coiled coil</keyword>
<dbReference type="Proteomes" id="UP000232638">
    <property type="component" value="Plasmid pTs485"/>
</dbReference>
<accession>A0A2K8UJH1</accession>
<protein>
    <recommendedName>
        <fullName evidence="4">Lipoprotein</fullName>
    </recommendedName>
</protein>
<dbReference type="KEGG" id="tsy:THSYN_32485"/>
<evidence type="ECO:0000313" key="3">
    <source>
        <dbReference type="Proteomes" id="UP000232638"/>
    </source>
</evidence>
<gene>
    <name evidence="2" type="ORF">THSYN_32485</name>
</gene>
<dbReference type="EMBL" id="CP020372">
    <property type="protein sequence ID" value="AUB85619.1"/>
    <property type="molecule type" value="Genomic_DNA"/>
</dbReference>
<geneLocation type="plasmid" evidence="3">
    <name>pts485</name>
</geneLocation>
<dbReference type="AlphaFoldDB" id="A0A2K8UJH1"/>
<proteinExistence type="predicted"/>
<feature type="coiled-coil region" evidence="1">
    <location>
        <begin position="44"/>
        <end position="99"/>
    </location>
</feature>
<organism evidence="2 3">
    <name type="scientific">Candidatus Thiodictyon syntrophicum</name>
    <dbReference type="NCBI Taxonomy" id="1166950"/>
    <lineage>
        <taxon>Bacteria</taxon>
        <taxon>Pseudomonadati</taxon>
        <taxon>Pseudomonadota</taxon>
        <taxon>Gammaproteobacteria</taxon>
        <taxon>Chromatiales</taxon>
        <taxon>Chromatiaceae</taxon>
        <taxon>Thiodictyon</taxon>
    </lineage>
</organism>
<sequence>MAAALWLAGCATSEDPHQGGFVSGIVGLAGGGYQRRIDDREGAYQGELSAQQRLQAQARDLERERAAVRTDLNRSQARLADLERRLAQQRAQLRTAGGQSAQLRRINQAQAQVTRTKGALRGVHPDQQPVGDLKARAAAIQRDLDQIDDLVGTVSGKAF</sequence>
<dbReference type="RefSeq" id="WP_100923230.1">
    <property type="nucleotide sequence ID" value="NZ_CP020372.1"/>
</dbReference>